<gene>
    <name evidence="2" type="ORF">Lalb_Chr05g0226971</name>
</gene>
<keyword evidence="3" id="KW-1185">Reference proteome</keyword>
<accession>A0A6A4QLE8</accession>
<evidence type="ECO:0000313" key="2">
    <source>
        <dbReference type="EMBL" id="KAE9614349.1"/>
    </source>
</evidence>
<proteinExistence type="predicted"/>
<comment type="caution">
    <text evidence="2">The sequence shown here is derived from an EMBL/GenBank/DDBJ whole genome shotgun (WGS) entry which is preliminary data.</text>
</comment>
<protein>
    <submittedName>
        <fullName evidence="2">Uncharacterized protein</fullName>
    </submittedName>
</protein>
<organism evidence="2 3">
    <name type="scientific">Lupinus albus</name>
    <name type="common">White lupine</name>
    <name type="synonym">Lupinus termis</name>
    <dbReference type="NCBI Taxonomy" id="3870"/>
    <lineage>
        <taxon>Eukaryota</taxon>
        <taxon>Viridiplantae</taxon>
        <taxon>Streptophyta</taxon>
        <taxon>Embryophyta</taxon>
        <taxon>Tracheophyta</taxon>
        <taxon>Spermatophyta</taxon>
        <taxon>Magnoliopsida</taxon>
        <taxon>eudicotyledons</taxon>
        <taxon>Gunneridae</taxon>
        <taxon>Pentapetalae</taxon>
        <taxon>rosids</taxon>
        <taxon>fabids</taxon>
        <taxon>Fabales</taxon>
        <taxon>Fabaceae</taxon>
        <taxon>Papilionoideae</taxon>
        <taxon>50 kb inversion clade</taxon>
        <taxon>genistoids sensu lato</taxon>
        <taxon>core genistoids</taxon>
        <taxon>Genisteae</taxon>
        <taxon>Lupinus</taxon>
    </lineage>
</organism>
<evidence type="ECO:0000256" key="1">
    <source>
        <dbReference type="SAM" id="MobiDB-lite"/>
    </source>
</evidence>
<dbReference type="Proteomes" id="UP000447434">
    <property type="component" value="Chromosome 5"/>
</dbReference>
<dbReference type="EMBL" id="WOCE01000005">
    <property type="protein sequence ID" value="KAE9614349.1"/>
    <property type="molecule type" value="Genomic_DNA"/>
</dbReference>
<dbReference type="AlphaFoldDB" id="A0A6A4QLE8"/>
<sequence>MELEAATLFSGTPTSALKSNLLLQSKLMVQRRLEKTNWDKNGTNWAKGAKGAHQLHCT</sequence>
<evidence type="ECO:0000313" key="3">
    <source>
        <dbReference type="Proteomes" id="UP000447434"/>
    </source>
</evidence>
<reference evidence="3" key="1">
    <citation type="journal article" date="2020" name="Nat. Commun.">
        <title>Genome sequence of the cluster root forming white lupin.</title>
        <authorList>
            <person name="Hufnagel B."/>
            <person name="Marques A."/>
            <person name="Soriano A."/>
            <person name="Marques L."/>
            <person name="Divol F."/>
            <person name="Doumas P."/>
            <person name="Sallet E."/>
            <person name="Mancinotti D."/>
            <person name="Carrere S."/>
            <person name="Marande W."/>
            <person name="Arribat S."/>
            <person name="Keller J."/>
            <person name="Huneau C."/>
            <person name="Blein T."/>
            <person name="Aime D."/>
            <person name="Laguerre M."/>
            <person name="Taylor J."/>
            <person name="Schubert V."/>
            <person name="Nelson M."/>
            <person name="Geu-Flores F."/>
            <person name="Crespi M."/>
            <person name="Gallardo-Guerrero K."/>
            <person name="Delaux P.-M."/>
            <person name="Salse J."/>
            <person name="Berges H."/>
            <person name="Guyot R."/>
            <person name="Gouzy J."/>
            <person name="Peret B."/>
        </authorList>
    </citation>
    <scope>NUCLEOTIDE SEQUENCE [LARGE SCALE GENOMIC DNA]</scope>
    <source>
        <strain evidence="3">cv. Amiga</strain>
    </source>
</reference>
<feature type="region of interest" description="Disordered" evidence="1">
    <location>
        <begin position="39"/>
        <end position="58"/>
    </location>
</feature>
<name>A0A6A4QLE8_LUPAL</name>